<accession>A0A834K1N9</accession>
<name>A0A834K1N9_VESVU</name>
<keyword evidence="2" id="KW-1185">Reference proteome</keyword>
<dbReference type="AlphaFoldDB" id="A0A834K1N9"/>
<organism evidence="1 2">
    <name type="scientific">Vespula vulgaris</name>
    <name type="common">Yellow jacket</name>
    <name type="synonym">Wasp</name>
    <dbReference type="NCBI Taxonomy" id="7454"/>
    <lineage>
        <taxon>Eukaryota</taxon>
        <taxon>Metazoa</taxon>
        <taxon>Ecdysozoa</taxon>
        <taxon>Arthropoda</taxon>
        <taxon>Hexapoda</taxon>
        <taxon>Insecta</taxon>
        <taxon>Pterygota</taxon>
        <taxon>Neoptera</taxon>
        <taxon>Endopterygota</taxon>
        <taxon>Hymenoptera</taxon>
        <taxon>Apocrita</taxon>
        <taxon>Aculeata</taxon>
        <taxon>Vespoidea</taxon>
        <taxon>Vespidae</taxon>
        <taxon>Vespinae</taxon>
        <taxon>Vespula</taxon>
    </lineage>
</organism>
<evidence type="ECO:0000313" key="1">
    <source>
        <dbReference type="EMBL" id="KAF7398633.1"/>
    </source>
</evidence>
<proteinExistence type="predicted"/>
<comment type="caution">
    <text evidence="1">The sequence shown here is derived from an EMBL/GenBank/DDBJ whole genome shotgun (WGS) entry which is preliminary data.</text>
</comment>
<gene>
    <name evidence="1" type="ORF">HZH66_006530</name>
</gene>
<evidence type="ECO:0000313" key="2">
    <source>
        <dbReference type="Proteomes" id="UP000614350"/>
    </source>
</evidence>
<sequence length="120" mass="12971">MVMAAADLDESFVRFFSSAGSDMHNESFALEEYGINEGDFWRIRSGYSILVQRRRRIAENVISILCSRMHRRRQKEDINLPVESAGAARARAAAAAAAAAAPAVGCAVAPLSRPSSSTLV</sequence>
<dbReference type="EMBL" id="JACSEA010000006">
    <property type="protein sequence ID" value="KAF7398633.1"/>
    <property type="molecule type" value="Genomic_DNA"/>
</dbReference>
<protein>
    <submittedName>
        <fullName evidence="1">Uncharacterized protein</fullName>
    </submittedName>
</protein>
<dbReference type="Proteomes" id="UP000614350">
    <property type="component" value="Unassembled WGS sequence"/>
</dbReference>
<reference evidence="1" key="1">
    <citation type="journal article" date="2020" name="G3 (Bethesda)">
        <title>High-Quality Assemblies for Three Invasive Social Wasps from the &lt;i&gt;Vespula&lt;/i&gt; Genus.</title>
        <authorList>
            <person name="Harrop T.W.R."/>
            <person name="Guhlin J."/>
            <person name="McLaughlin G.M."/>
            <person name="Permina E."/>
            <person name="Stockwell P."/>
            <person name="Gilligan J."/>
            <person name="Le Lec M.F."/>
            <person name="Gruber M.A.M."/>
            <person name="Quinn O."/>
            <person name="Lovegrove M."/>
            <person name="Duncan E.J."/>
            <person name="Remnant E.J."/>
            <person name="Van Eeckhoven J."/>
            <person name="Graham B."/>
            <person name="Knapp R.A."/>
            <person name="Langford K.W."/>
            <person name="Kronenberg Z."/>
            <person name="Press M.O."/>
            <person name="Eacker S.M."/>
            <person name="Wilson-Rankin E.E."/>
            <person name="Purcell J."/>
            <person name="Lester P.J."/>
            <person name="Dearden P.K."/>
        </authorList>
    </citation>
    <scope>NUCLEOTIDE SEQUENCE</scope>
    <source>
        <strain evidence="1">Marl-1</strain>
    </source>
</reference>